<gene>
    <name evidence="6" type="ORF">DX873_11870</name>
</gene>
<dbReference type="PANTHER" id="PTHR30097">
    <property type="entry name" value="CATION EFFLUX SYSTEM PROTEIN CUSB"/>
    <property type="match status" value="1"/>
</dbReference>
<dbReference type="Pfam" id="PF25893">
    <property type="entry name" value="HH_CzcB"/>
    <property type="match status" value="1"/>
</dbReference>
<dbReference type="InterPro" id="IPR051909">
    <property type="entry name" value="MFP_Cation_Efflux"/>
</dbReference>
<dbReference type="GO" id="GO:0015679">
    <property type="term" value="P:plasma membrane copper ion transport"/>
    <property type="evidence" value="ECO:0007669"/>
    <property type="project" value="TreeGrafter"/>
</dbReference>
<sequence>MKNITLVLAVFSVVLSCGGPGSKNQSSELESEVEQTTITRKQFDSNNFLLGKLEERTFPNVVETSGIIDVPPKNKVVVSAITGGFVTKTPLLVGDQVKKGQILVTLENQEFVKMQQQYLEVFNQLDFLKSEYERNRTLFEEKIASEKKYLEAKSNYETHLARYHGLKKQLQMLNISPSRVEQHIITNEAAIYAPINGSITKINVATGSYVSSSDEILEIVDKDHIHLELTLFEKDILKVEKGQRILFQIPEASNETHLAEVYLVGASIHETQRTIKVHGHLEDENHRFLPGMFVDAKILTDSHEAFSIPDQAVLSSEGSSYLLKLVSENEENLVFEKIKVMPGNSFEGFTEIQSTTNLSPGDKFLVKGVFDLFGN</sequence>
<comment type="similarity">
    <text evidence="1">Belongs to the membrane fusion protein (MFP) (TC 8.A.1) family.</text>
</comment>
<reference evidence="6 7" key="1">
    <citation type="submission" date="2018-08" db="EMBL/GenBank/DDBJ databases">
        <title>Muricauda nanhaiensis sp. nov., isolated from seawater of the South China Sea.</title>
        <authorList>
            <person name="Dang Y."/>
        </authorList>
    </citation>
    <scope>NUCLEOTIDE SEQUENCE [LARGE SCALE GENOMIC DNA]</scope>
    <source>
        <strain evidence="6 7">SM1704</strain>
    </source>
</reference>
<comment type="caution">
    <text evidence="6">The sequence shown here is derived from an EMBL/GenBank/DDBJ whole genome shotgun (WGS) entry which is preliminary data.</text>
</comment>
<dbReference type="Gene3D" id="2.40.420.20">
    <property type="match status" value="1"/>
</dbReference>
<dbReference type="InterPro" id="IPR006143">
    <property type="entry name" value="RND_pump_MFP"/>
</dbReference>
<dbReference type="Gene3D" id="2.40.30.170">
    <property type="match status" value="1"/>
</dbReference>
<evidence type="ECO:0000259" key="5">
    <source>
        <dbReference type="Pfam" id="PF25973"/>
    </source>
</evidence>
<keyword evidence="7" id="KW-1185">Reference proteome</keyword>
<evidence type="ECO:0000259" key="4">
    <source>
        <dbReference type="Pfam" id="PF25954"/>
    </source>
</evidence>
<dbReference type="Proteomes" id="UP000261828">
    <property type="component" value="Unassembled WGS sequence"/>
</dbReference>
<dbReference type="Gene3D" id="2.40.50.100">
    <property type="match status" value="1"/>
</dbReference>
<dbReference type="OrthoDB" id="9814657at2"/>
<evidence type="ECO:0000256" key="1">
    <source>
        <dbReference type="ARBA" id="ARBA00009477"/>
    </source>
</evidence>
<dbReference type="AlphaFoldDB" id="A0A371JRZ5"/>
<evidence type="ECO:0000313" key="7">
    <source>
        <dbReference type="Proteomes" id="UP000261828"/>
    </source>
</evidence>
<feature type="domain" description="CzcB-like alpha-helical hairpin" evidence="3">
    <location>
        <begin position="114"/>
        <end position="171"/>
    </location>
</feature>
<dbReference type="InterPro" id="IPR058792">
    <property type="entry name" value="Beta-barrel_RND_2"/>
</dbReference>
<accession>A0A371JRZ5</accession>
<dbReference type="GO" id="GO:0022857">
    <property type="term" value="F:transmembrane transporter activity"/>
    <property type="evidence" value="ECO:0007669"/>
    <property type="project" value="InterPro"/>
</dbReference>
<protein>
    <submittedName>
        <fullName evidence="6">Efflux RND transporter periplasmic adaptor subunit</fullName>
    </submittedName>
</protein>
<dbReference type="GO" id="GO:0030313">
    <property type="term" value="C:cell envelope"/>
    <property type="evidence" value="ECO:0007669"/>
    <property type="project" value="TreeGrafter"/>
</dbReference>
<dbReference type="InterPro" id="IPR058648">
    <property type="entry name" value="HH_CzcB-like"/>
</dbReference>
<proteinExistence type="inferred from homology"/>
<evidence type="ECO:0000256" key="2">
    <source>
        <dbReference type="ARBA" id="ARBA00022448"/>
    </source>
</evidence>
<dbReference type="InterPro" id="IPR058647">
    <property type="entry name" value="BSH_CzcB-like"/>
</dbReference>
<keyword evidence="2" id="KW-0813">Transport</keyword>
<feature type="domain" description="CusB-like beta-barrel" evidence="4">
    <location>
        <begin position="227"/>
        <end position="298"/>
    </location>
</feature>
<dbReference type="EMBL" id="QTJX01000002">
    <property type="protein sequence ID" value="RDY60284.1"/>
    <property type="molecule type" value="Genomic_DNA"/>
</dbReference>
<evidence type="ECO:0000259" key="3">
    <source>
        <dbReference type="Pfam" id="PF25893"/>
    </source>
</evidence>
<organism evidence="6 7">
    <name type="scientific">Flagellimonas nanhaiensis</name>
    <dbReference type="NCBI Taxonomy" id="2292706"/>
    <lineage>
        <taxon>Bacteria</taxon>
        <taxon>Pseudomonadati</taxon>
        <taxon>Bacteroidota</taxon>
        <taxon>Flavobacteriia</taxon>
        <taxon>Flavobacteriales</taxon>
        <taxon>Flavobacteriaceae</taxon>
        <taxon>Flagellimonas</taxon>
    </lineage>
</organism>
<feature type="domain" description="CzcB-like barrel-sandwich hybrid" evidence="5">
    <location>
        <begin position="76"/>
        <end position="221"/>
    </location>
</feature>
<dbReference type="PANTHER" id="PTHR30097:SF4">
    <property type="entry name" value="SLR6042 PROTEIN"/>
    <property type="match status" value="1"/>
</dbReference>
<dbReference type="NCBIfam" id="TIGR01730">
    <property type="entry name" value="RND_mfp"/>
    <property type="match status" value="1"/>
</dbReference>
<dbReference type="GO" id="GO:0016020">
    <property type="term" value="C:membrane"/>
    <property type="evidence" value="ECO:0007669"/>
    <property type="project" value="InterPro"/>
</dbReference>
<dbReference type="PROSITE" id="PS51257">
    <property type="entry name" value="PROKAR_LIPOPROTEIN"/>
    <property type="match status" value="1"/>
</dbReference>
<dbReference type="GO" id="GO:0060003">
    <property type="term" value="P:copper ion export"/>
    <property type="evidence" value="ECO:0007669"/>
    <property type="project" value="TreeGrafter"/>
</dbReference>
<name>A0A371JRZ5_9FLAO</name>
<dbReference type="SUPFAM" id="SSF111369">
    <property type="entry name" value="HlyD-like secretion proteins"/>
    <property type="match status" value="1"/>
</dbReference>
<dbReference type="Gene3D" id="1.10.287.470">
    <property type="entry name" value="Helix hairpin bin"/>
    <property type="match status" value="1"/>
</dbReference>
<evidence type="ECO:0000313" key="6">
    <source>
        <dbReference type="EMBL" id="RDY60284.1"/>
    </source>
</evidence>
<dbReference type="Pfam" id="PF25973">
    <property type="entry name" value="BSH_CzcB"/>
    <property type="match status" value="1"/>
</dbReference>
<dbReference type="Pfam" id="PF25954">
    <property type="entry name" value="Beta-barrel_RND_2"/>
    <property type="match status" value="1"/>
</dbReference>